<evidence type="ECO:0000256" key="4">
    <source>
        <dbReference type="ARBA" id="ARBA00023141"/>
    </source>
</evidence>
<evidence type="ECO:0000259" key="6">
    <source>
        <dbReference type="Pfam" id="PF01761"/>
    </source>
</evidence>
<organism evidence="8 9">
    <name type="scientific">Negadavirga shengliensis</name>
    <dbReference type="NCBI Taxonomy" id="1389218"/>
    <lineage>
        <taxon>Bacteria</taxon>
        <taxon>Pseudomonadati</taxon>
        <taxon>Bacteroidota</taxon>
        <taxon>Cytophagia</taxon>
        <taxon>Cytophagales</taxon>
        <taxon>Cyclobacteriaceae</taxon>
        <taxon>Negadavirga</taxon>
    </lineage>
</organism>
<evidence type="ECO:0000256" key="2">
    <source>
        <dbReference type="ARBA" id="ARBA00022605"/>
    </source>
</evidence>
<proteinExistence type="predicted"/>
<evidence type="ECO:0000259" key="7">
    <source>
        <dbReference type="Pfam" id="PF24621"/>
    </source>
</evidence>
<keyword evidence="3" id="KW-0520">NAD</keyword>
<evidence type="ECO:0000256" key="3">
    <source>
        <dbReference type="ARBA" id="ARBA00023027"/>
    </source>
</evidence>
<reference evidence="9" key="1">
    <citation type="journal article" date="2019" name="Int. J. Syst. Evol. Microbiol.">
        <title>The Global Catalogue of Microorganisms (GCM) 10K type strain sequencing project: providing services to taxonomists for standard genome sequencing and annotation.</title>
        <authorList>
            <consortium name="The Broad Institute Genomics Platform"/>
            <consortium name="The Broad Institute Genome Sequencing Center for Infectious Disease"/>
            <person name="Wu L."/>
            <person name="Ma J."/>
        </authorList>
    </citation>
    <scope>NUCLEOTIDE SEQUENCE [LARGE SCALE GENOMIC DNA]</scope>
    <source>
        <strain evidence="9">CGMCC 4.7466</strain>
    </source>
</reference>
<dbReference type="InterPro" id="IPR030960">
    <property type="entry name" value="DHQS/DOIS_N"/>
</dbReference>
<accession>A0ABV9T6L1</accession>
<comment type="caution">
    <text evidence="8">The sequence shown here is derived from an EMBL/GenBank/DDBJ whole genome shotgun (WGS) entry which is preliminary data.</text>
</comment>
<dbReference type="InterPro" id="IPR056179">
    <property type="entry name" value="DHQS_C"/>
</dbReference>
<dbReference type="CDD" id="cd08198">
    <property type="entry name" value="DHQS-like"/>
    <property type="match status" value="1"/>
</dbReference>
<feature type="domain" description="3-dehydroquinate synthase C-terminal" evidence="7">
    <location>
        <begin position="199"/>
        <end position="333"/>
    </location>
</feature>
<dbReference type="EMBL" id="JBHSJJ010000015">
    <property type="protein sequence ID" value="MFC4874127.1"/>
    <property type="molecule type" value="Genomic_DNA"/>
</dbReference>
<dbReference type="PANTHER" id="PTHR43622:SF7">
    <property type="entry name" value="3-DEHYDROQUINATE SYNTHASE, CHLOROPLASTIC"/>
    <property type="match status" value="1"/>
</dbReference>
<feature type="domain" description="3-dehydroquinate synthase N-terminal" evidence="6">
    <location>
        <begin position="85"/>
        <end position="197"/>
    </location>
</feature>
<evidence type="ECO:0000313" key="9">
    <source>
        <dbReference type="Proteomes" id="UP001595818"/>
    </source>
</evidence>
<evidence type="ECO:0000256" key="1">
    <source>
        <dbReference type="ARBA" id="ARBA00001911"/>
    </source>
</evidence>
<keyword evidence="4" id="KW-0057">Aromatic amino acid biosynthesis</keyword>
<dbReference type="GO" id="GO:0003856">
    <property type="term" value="F:3-dehydroquinate synthase activity"/>
    <property type="evidence" value="ECO:0007669"/>
    <property type="project" value="UniProtKB-EC"/>
</dbReference>
<dbReference type="PANTHER" id="PTHR43622">
    <property type="entry name" value="3-DEHYDROQUINATE SYNTHASE"/>
    <property type="match status" value="1"/>
</dbReference>
<dbReference type="Gene3D" id="1.20.1090.10">
    <property type="entry name" value="Dehydroquinate synthase-like - alpha domain"/>
    <property type="match status" value="1"/>
</dbReference>
<dbReference type="Proteomes" id="UP001595818">
    <property type="component" value="Unassembled WGS sequence"/>
</dbReference>
<dbReference type="Pfam" id="PF24621">
    <property type="entry name" value="DHQS_C"/>
    <property type="match status" value="1"/>
</dbReference>
<keyword evidence="9" id="KW-1185">Reference proteome</keyword>
<dbReference type="Gene3D" id="3.40.50.1970">
    <property type="match status" value="1"/>
</dbReference>
<dbReference type="EC" id="4.2.3.4" evidence="8"/>
<dbReference type="SUPFAM" id="SSF56796">
    <property type="entry name" value="Dehydroquinate synthase-like"/>
    <property type="match status" value="1"/>
</dbReference>
<dbReference type="Pfam" id="PF01761">
    <property type="entry name" value="DHQ_synthase"/>
    <property type="match status" value="1"/>
</dbReference>
<protein>
    <submittedName>
        <fullName evidence="8">3-dehydroquinate synthase</fullName>
        <ecNumber evidence="8">4.2.3.4</ecNumber>
    </submittedName>
</protein>
<gene>
    <name evidence="8" type="ORF">ACFPFU_20650</name>
</gene>
<name>A0ABV9T6L1_9BACT</name>
<evidence type="ECO:0000313" key="8">
    <source>
        <dbReference type="EMBL" id="MFC4874127.1"/>
    </source>
</evidence>
<keyword evidence="2" id="KW-0028">Amino-acid biosynthesis</keyword>
<dbReference type="NCBIfam" id="NF004852">
    <property type="entry name" value="PRK06203.1"/>
    <property type="match status" value="1"/>
</dbReference>
<comment type="cofactor">
    <cofactor evidence="1">
        <name>NAD(+)</name>
        <dbReference type="ChEBI" id="CHEBI:57540"/>
    </cofactor>
</comment>
<sequence length="386" mass="42771">MKKIKHKSIEQAFQVPFRYSVFFTENLFDTENTLLAETIGAGKKTKVYFVLDEGLVNAHPDLEEKIRAYADTYKAIFTLCASPLIVPGGERVKNDQGILQQVLDATHEFGIDRHSYIVAVGGGAVLDMVGFAAAIAHRGIRHIRVPTTVLSQNDSGVGVKNGINAFGKKNFLGTFAPPYAVINDSTFLKTLEPRDWRSGISEAIKVALIKDAGFFEWIENHAAALMDKNHPAMDELIYRCAQMHLDHIAGKDPFETGSSRPLDFGHWAAHKLEHLSQYSVRHGEAVAIGIALDTAYSHLIGMITESEMYRVLQLTKQLGFELYVPDLSGDALLAGLEEFREHLGGELTITLLEKIGKGVEVHKMDKNLILEAVERLKSFQLEGQNA</sequence>
<evidence type="ECO:0000256" key="5">
    <source>
        <dbReference type="ARBA" id="ARBA00023239"/>
    </source>
</evidence>
<keyword evidence="5 8" id="KW-0456">Lyase</keyword>
<dbReference type="InterPro" id="IPR050071">
    <property type="entry name" value="Dehydroquinate_synthase"/>
</dbReference>
<dbReference type="RefSeq" id="WP_377067673.1">
    <property type="nucleotide sequence ID" value="NZ_JBHSJJ010000015.1"/>
</dbReference>